<feature type="non-terminal residue" evidence="1">
    <location>
        <position position="71"/>
    </location>
</feature>
<reference evidence="1" key="1">
    <citation type="submission" date="2021-06" db="EMBL/GenBank/DDBJ databases">
        <title>Comparative genomics, transcriptomics and evolutionary studies reveal genomic signatures of adaptation to plant cell wall in hemibiotrophic fungi.</title>
        <authorList>
            <consortium name="DOE Joint Genome Institute"/>
            <person name="Baroncelli R."/>
            <person name="Diaz J.F."/>
            <person name="Benocci T."/>
            <person name="Peng M."/>
            <person name="Battaglia E."/>
            <person name="Haridas S."/>
            <person name="Andreopoulos W."/>
            <person name="Labutti K."/>
            <person name="Pangilinan J."/>
            <person name="Floch G.L."/>
            <person name="Makela M.R."/>
            <person name="Henrissat B."/>
            <person name="Grigoriev I.V."/>
            <person name="Crouch J.A."/>
            <person name="De Vries R.P."/>
            <person name="Sukno S.A."/>
            <person name="Thon M.R."/>
        </authorList>
    </citation>
    <scope>NUCLEOTIDE SEQUENCE</scope>
    <source>
        <strain evidence="1">CBS 125086</strain>
    </source>
</reference>
<protein>
    <submittedName>
        <fullName evidence="1">Uncharacterized protein</fullName>
    </submittedName>
</protein>
<dbReference type="Proteomes" id="UP001230504">
    <property type="component" value="Unassembled WGS sequence"/>
</dbReference>
<evidence type="ECO:0000313" key="2">
    <source>
        <dbReference type="Proteomes" id="UP001230504"/>
    </source>
</evidence>
<gene>
    <name evidence="1" type="ORF">LY79DRAFT_502536</name>
</gene>
<proteinExistence type="predicted"/>
<name>A0AAD8PJA9_9PEZI</name>
<evidence type="ECO:0000313" key="1">
    <source>
        <dbReference type="EMBL" id="KAK1561658.1"/>
    </source>
</evidence>
<sequence>VLEEPLVQILDKWFNDWKKKNPEATLPSVFTLTPSDPVWRKLEATTFFMAVSNTFREAGKIVTTIAIRPSR</sequence>
<keyword evidence="2" id="KW-1185">Reference proteome</keyword>
<dbReference type="GeneID" id="85437610"/>
<dbReference type="AlphaFoldDB" id="A0AAD8PJA9"/>
<dbReference type="EMBL" id="JAHLJV010000255">
    <property type="protein sequence ID" value="KAK1561658.1"/>
    <property type="molecule type" value="Genomic_DNA"/>
</dbReference>
<organism evidence="1 2">
    <name type="scientific">Colletotrichum navitas</name>
    <dbReference type="NCBI Taxonomy" id="681940"/>
    <lineage>
        <taxon>Eukaryota</taxon>
        <taxon>Fungi</taxon>
        <taxon>Dikarya</taxon>
        <taxon>Ascomycota</taxon>
        <taxon>Pezizomycotina</taxon>
        <taxon>Sordariomycetes</taxon>
        <taxon>Hypocreomycetidae</taxon>
        <taxon>Glomerellales</taxon>
        <taxon>Glomerellaceae</taxon>
        <taxon>Colletotrichum</taxon>
        <taxon>Colletotrichum graminicola species complex</taxon>
    </lineage>
</organism>
<accession>A0AAD8PJA9</accession>
<dbReference type="RefSeq" id="XP_060406784.1">
    <property type="nucleotide sequence ID" value="XM_060553370.1"/>
</dbReference>
<comment type="caution">
    <text evidence="1">The sequence shown here is derived from an EMBL/GenBank/DDBJ whole genome shotgun (WGS) entry which is preliminary data.</text>
</comment>
<feature type="non-terminal residue" evidence="1">
    <location>
        <position position="1"/>
    </location>
</feature>